<dbReference type="RefSeq" id="WP_029330357.1">
    <property type="nucleotide sequence ID" value="NZ_CP030103.1"/>
</dbReference>
<dbReference type="EMBL" id="CP030103">
    <property type="protein sequence ID" value="AWX42678.1"/>
    <property type="molecule type" value="Genomic_DNA"/>
</dbReference>
<gene>
    <name evidence="1" type="ORF">DK849_01135</name>
</gene>
<name>A0A2Z4LMM2_9BACT</name>
<proteinExistence type="predicted"/>
<sequence length="168" mass="18760">MKKEIRQIAIASLVFNILAVIAYTIGIITVVASAFIGTTKGSATIELLTLNLKTMLSWISIFSVVILVLNILLAIKMHRIGAQALLILGIFFFIPSFFILPKIISGNELIRLSAVKAEEEMQKTLEDIWTQTESVKQTEDQENVETQEELEINKPVVSEINDDNIDKN</sequence>
<accession>A0A2Z4LMM2</accession>
<dbReference type="KEGG" id="mclo:DK849_01135"/>
<reference evidence="2" key="1">
    <citation type="submission" date="2018-06" db="EMBL/GenBank/DDBJ databases">
        <title>Complete genome sequences of Mycoplasma anatis, M. anseris and M. cloacale type strains.</title>
        <authorList>
            <person name="Grozner D."/>
            <person name="Forro B."/>
            <person name="Sulyok K.M."/>
            <person name="Marton S."/>
            <person name="Kreizinger Z."/>
            <person name="Banyai K."/>
            <person name="Gyuranecz M."/>
        </authorList>
    </citation>
    <scope>NUCLEOTIDE SEQUENCE [LARGE SCALE GENOMIC DNA]</scope>
    <source>
        <strain evidence="2">NCTC 10199</strain>
    </source>
</reference>
<protein>
    <submittedName>
        <fullName evidence="1">Uncharacterized protein</fullName>
    </submittedName>
</protein>
<keyword evidence="2" id="KW-1185">Reference proteome</keyword>
<organism evidence="1 2">
    <name type="scientific">Metamycoplasma cloacale</name>
    <dbReference type="NCBI Taxonomy" id="92401"/>
    <lineage>
        <taxon>Bacteria</taxon>
        <taxon>Bacillati</taxon>
        <taxon>Mycoplasmatota</taxon>
        <taxon>Mycoplasmoidales</taxon>
        <taxon>Metamycoplasmataceae</taxon>
        <taxon>Metamycoplasma</taxon>
    </lineage>
</organism>
<dbReference type="AlphaFoldDB" id="A0A2Z4LMM2"/>
<dbReference type="Proteomes" id="UP000249865">
    <property type="component" value="Chromosome"/>
</dbReference>
<evidence type="ECO:0000313" key="1">
    <source>
        <dbReference type="EMBL" id="AWX42678.1"/>
    </source>
</evidence>
<evidence type="ECO:0000313" key="2">
    <source>
        <dbReference type="Proteomes" id="UP000249865"/>
    </source>
</evidence>